<organism evidence="2 3">
    <name type="scientific">Enterococcus diestrammenae</name>
    <dbReference type="NCBI Taxonomy" id="1155073"/>
    <lineage>
        <taxon>Bacteria</taxon>
        <taxon>Bacillati</taxon>
        <taxon>Bacillota</taxon>
        <taxon>Bacilli</taxon>
        <taxon>Lactobacillales</taxon>
        <taxon>Enterococcaceae</taxon>
        <taxon>Enterococcus</taxon>
    </lineage>
</organism>
<dbReference type="InterPro" id="IPR009339">
    <property type="entry name" value="DUF998"/>
</dbReference>
<feature type="transmembrane region" description="Helical" evidence="1">
    <location>
        <begin position="156"/>
        <end position="176"/>
    </location>
</feature>
<evidence type="ECO:0008006" key="4">
    <source>
        <dbReference type="Google" id="ProtNLM"/>
    </source>
</evidence>
<feature type="transmembrane region" description="Helical" evidence="1">
    <location>
        <begin position="345"/>
        <end position="366"/>
    </location>
</feature>
<keyword evidence="1" id="KW-0812">Transmembrane</keyword>
<feature type="transmembrane region" description="Helical" evidence="1">
    <location>
        <begin position="260"/>
        <end position="280"/>
    </location>
</feature>
<evidence type="ECO:0000313" key="2">
    <source>
        <dbReference type="EMBL" id="MEO1781358.1"/>
    </source>
</evidence>
<proteinExistence type="predicted"/>
<feature type="transmembrane region" description="Helical" evidence="1">
    <location>
        <begin position="125"/>
        <end position="144"/>
    </location>
</feature>
<evidence type="ECO:0000313" key="3">
    <source>
        <dbReference type="Proteomes" id="UP001429357"/>
    </source>
</evidence>
<evidence type="ECO:0000256" key="1">
    <source>
        <dbReference type="SAM" id="Phobius"/>
    </source>
</evidence>
<gene>
    <name evidence="2" type="ORF">BAU18_000937</name>
</gene>
<feature type="transmembrane region" description="Helical" evidence="1">
    <location>
        <begin position="188"/>
        <end position="206"/>
    </location>
</feature>
<feature type="transmembrane region" description="Helical" evidence="1">
    <location>
        <begin position="52"/>
        <end position="71"/>
    </location>
</feature>
<feature type="transmembrane region" description="Helical" evidence="1">
    <location>
        <begin position="226"/>
        <end position="248"/>
    </location>
</feature>
<keyword evidence="3" id="KW-1185">Reference proteome</keyword>
<sequence>MIDEEKNEVTVEALKQVIAEHADIEILVAGQQHLFREVNTQGNNQRLLLRKVLAPTLLAIVILGVIFGSYSQGTIPLSGDFSITTMTLAVAGGMGGLLFAIALIVNKRRQAPNLQQLVWRHIPTIIFSFWLILLIGLAVFLWLIGLSFEGASFDKVTATVIAALFAGFVNYVMLLAVDSINDEMLTNLLILVSVGGIVASMVTNSQRNWWQKNFSYLGTESAHNSWQFNVTLMVSALLLIALIDYLFVDLVKEAPQKVQLWILRIMLTMTAISLGAVGFFPNNGQGRLHELHNLAANWLVYWIILLILGIRWLLPRVTREFLTVSYGIAGTLLVANFLFQTIGYLSLTAFEIIAFFLAFSWILLLVQNIRKLHRRPRIVIEIAAQTPEASSKEV</sequence>
<dbReference type="EMBL" id="MAEI02000001">
    <property type="protein sequence ID" value="MEO1781358.1"/>
    <property type="molecule type" value="Genomic_DNA"/>
</dbReference>
<comment type="caution">
    <text evidence="2">The sequence shown here is derived from an EMBL/GenBank/DDBJ whole genome shotgun (WGS) entry which is preliminary data.</text>
</comment>
<reference evidence="3" key="1">
    <citation type="submission" date="2016-06" db="EMBL/GenBank/DDBJ databases">
        <title>Four novel species of enterococci isolated from chicken manure.</title>
        <authorList>
            <person name="Van Tyne D."/>
        </authorList>
    </citation>
    <scope>NUCLEOTIDE SEQUENCE [LARGE SCALE GENOMIC DNA]</scope>
    <source>
        <strain evidence="3">JM9A</strain>
    </source>
</reference>
<feature type="transmembrane region" description="Helical" evidence="1">
    <location>
        <begin position="295"/>
        <end position="314"/>
    </location>
</feature>
<dbReference type="RefSeq" id="WP_161869368.1">
    <property type="nucleotide sequence ID" value="NZ_MAEI02000001.1"/>
</dbReference>
<feature type="transmembrane region" description="Helical" evidence="1">
    <location>
        <begin position="83"/>
        <end position="105"/>
    </location>
</feature>
<feature type="transmembrane region" description="Helical" evidence="1">
    <location>
        <begin position="321"/>
        <end position="339"/>
    </location>
</feature>
<reference evidence="2 3" key="2">
    <citation type="submission" date="2024-02" db="EMBL/GenBank/DDBJ databases">
        <title>The Genome Sequence of Enterococcus diestrammenae JM9A.</title>
        <authorList>
            <person name="Earl A."/>
            <person name="Manson A."/>
            <person name="Gilmore M."/>
            <person name="Sanders J."/>
            <person name="Shea T."/>
            <person name="Howe W."/>
            <person name="Livny J."/>
            <person name="Cuomo C."/>
            <person name="Neafsey D."/>
            <person name="Birren B."/>
        </authorList>
    </citation>
    <scope>NUCLEOTIDE SEQUENCE [LARGE SCALE GENOMIC DNA]</scope>
    <source>
        <strain evidence="2 3">JM9A</strain>
    </source>
</reference>
<name>A0ABV0F2W5_9ENTE</name>
<dbReference type="Pfam" id="PF06197">
    <property type="entry name" value="DUF998"/>
    <property type="match status" value="1"/>
</dbReference>
<accession>A0ABV0F2W5</accession>
<keyword evidence="1" id="KW-0472">Membrane</keyword>
<protein>
    <recommendedName>
        <fullName evidence="4">DUF998 domain-containing protein</fullName>
    </recommendedName>
</protein>
<keyword evidence="1" id="KW-1133">Transmembrane helix</keyword>
<dbReference type="Proteomes" id="UP001429357">
    <property type="component" value="Unassembled WGS sequence"/>
</dbReference>